<dbReference type="SUPFAM" id="SSF53756">
    <property type="entry name" value="UDP-Glycosyltransferase/glycogen phosphorylase"/>
    <property type="match status" value="1"/>
</dbReference>
<dbReference type="RefSeq" id="WP_171693679.1">
    <property type="nucleotide sequence ID" value="NZ_WHOC01000183.1"/>
</dbReference>
<dbReference type="EMBL" id="WHOC01000183">
    <property type="protein sequence ID" value="NOU90926.1"/>
    <property type="molecule type" value="Genomic_DNA"/>
</dbReference>
<dbReference type="Proteomes" id="UP000658690">
    <property type="component" value="Unassembled WGS sequence"/>
</dbReference>
<evidence type="ECO:0000313" key="1">
    <source>
        <dbReference type="EMBL" id="NOU90926.1"/>
    </source>
</evidence>
<sequence>MNIKHRTKSYSYLNGRRKGKRKGYQQGYQNGVQLGLQKTLWPIALIIAQVKSFPSLEIILLQPFRLMKKLGIYNYRLVTEEVVTRKDIASAQIVIFIRNVEPLAYKWLEVEHKMGKPTVYVIDDNFLHIPYVGALTDYYQKPERRETFIRFLTFSKVVQVTSPYFANYIRLHFNPSVVCFPASVDFELLDAASPKPVRNDGNIVFGYEGAVKEEDFKPVVPAIIQILKEYRPRIRMEFLGFIPSGLKGVPGVSFLPYDYDYRQFIQTMYQTSWDVGLAPLTNSIFNLCKSNNKFREYSGCSIPGIYTHTPVYSDCILHEETGYLVPQTTEGWYLGMKRMIEDTAMRNKIKEQARAYSRHHFSLEKSVVNWRSHILHV</sequence>
<evidence type="ECO:0008006" key="3">
    <source>
        <dbReference type="Google" id="ProtNLM"/>
    </source>
</evidence>
<comment type="caution">
    <text evidence="1">The sequence shown here is derived from an EMBL/GenBank/DDBJ whole genome shotgun (WGS) entry which is preliminary data.</text>
</comment>
<dbReference type="Gene3D" id="3.40.50.2000">
    <property type="entry name" value="Glycogen Phosphorylase B"/>
    <property type="match status" value="1"/>
</dbReference>
<proteinExistence type="predicted"/>
<organism evidence="1 2">
    <name type="scientific">Paenibacillus germinis</name>
    <dbReference type="NCBI Taxonomy" id="2654979"/>
    <lineage>
        <taxon>Bacteria</taxon>
        <taxon>Bacillati</taxon>
        <taxon>Bacillota</taxon>
        <taxon>Bacilli</taxon>
        <taxon>Bacillales</taxon>
        <taxon>Paenibacillaceae</taxon>
        <taxon>Paenibacillus</taxon>
    </lineage>
</organism>
<accession>A0ABX1ZC66</accession>
<keyword evidence="2" id="KW-1185">Reference proteome</keyword>
<gene>
    <name evidence="1" type="ORF">GC102_35150</name>
</gene>
<reference evidence="1 2" key="1">
    <citation type="submission" date="2019-10" db="EMBL/GenBank/DDBJ databases">
        <title>Description of Paenibacillus choica sp. nov.</title>
        <authorList>
            <person name="Carlier A."/>
            <person name="Qi S."/>
        </authorList>
    </citation>
    <scope>NUCLEOTIDE SEQUENCE [LARGE SCALE GENOMIC DNA]</scope>
    <source>
        <strain evidence="1 2">LMG 31460</strain>
    </source>
</reference>
<evidence type="ECO:0000313" key="2">
    <source>
        <dbReference type="Proteomes" id="UP000658690"/>
    </source>
</evidence>
<name>A0ABX1ZC66_9BACL</name>
<protein>
    <recommendedName>
        <fullName evidence="3">Glycosyltransferase family 1 protein</fullName>
    </recommendedName>
</protein>